<dbReference type="InterPro" id="IPR020846">
    <property type="entry name" value="MFS_dom"/>
</dbReference>
<sequence>MNYGESTLSTPARSRRLWMAIILGALSAFGPLSLDMYLPALPVLAEDLHTSASLTQLSLTFCLLGLAIGQLLAGPISDVRGRRGPLLIGIAVYAVSSLLCAFAPSIWALIALRFIQGLAGSAGIVISRAMVRDMYSGTELTKFFSLLMLVNGAAPILAPIAGGQLLRMTSWTGVFIVLSIIGIALLLAVYVSVPETLAAPHRSKGGLMNLLSTFRNLLRDRMFMGYALSQGLVMAAMFAYISGSPFVLQNIYGASPQLFSLFFAINGLGIIIATQITGKLAGRISETKLFVSGLWLACLGGTILLSMILIGAGLLAILLPLFVVVSSVGIVTTVGFSLAMQNQQQAAGSASALLGVLSLIFGGLVAPLVGIGGSHTAIPMGMVIAITDIGAIVCYAILIWRR</sequence>
<dbReference type="EMBL" id="AP017312">
    <property type="protein sequence ID" value="BAU28326.1"/>
    <property type="molecule type" value="Genomic_DNA"/>
</dbReference>
<evidence type="ECO:0000256" key="6">
    <source>
        <dbReference type="ARBA" id="ARBA00022989"/>
    </source>
</evidence>
<evidence type="ECO:0000256" key="1">
    <source>
        <dbReference type="ARBA" id="ARBA00004651"/>
    </source>
</evidence>
<dbReference type="Proteomes" id="UP000217696">
    <property type="component" value="Chromosome"/>
</dbReference>
<evidence type="ECO:0000256" key="8">
    <source>
        <dbReference type="RuleBase" id="RU365088"/>
    </source>
</evidence>
<keyword evidence="5 8" id="KW-0812">Transmembrane</keyword>
<dbReference type="Pfam" id="PF07690">
    <property type="entry name" value="MFS_1"/>
    <property type="match status" value="1"/>
</dbReference>
<dbReference type="NCBIfam" id="TIGR00710">
    <property type="entry name" value="efflux_Bcr_CflA"/>
    <property type="match status" value="1"/>
</dbReference>
<proteinExistence type="inferred from homology"/>
<dbReference type="InterPro" id="IPR011701">
    <property type="entry name" value="MFS"/>
</dbReference>
<dbReference type="PANTHER" id="PTHR23502">
    <property type="entry name" value="MAJOR FACILITATOR SUPERFAMILY"/>
    <property type="match status" value="1"/>
</dbReference>
<feature type="transmembrane region" description="Helical" evidence="8">
    <location>
        <begin position="377"/>
        <end position="400"/>
    </location>
</feature>
<feature type="transmembrane region" description="Helical" evidence="8">
    <location>
        <begin position="258"/>
        <end position="277"/>
    </location>
</feature>
<reference evidence="9 10" key="1">
    <citation type="submission" date="2015-12" db="EMBL/GenBank/DDBJ databases">
        <title>Genome sequence of Aneurinibacillus soli.</title>
        <authorList>
            <person name="Lee J.S."/>
            <person name="Lee K.C."/>
            <person name="Kim K.K."/>
            <person name="Lee B.W."/>
        </authorList>
    </citation>
    <scope>NUCLEOTIDE SEQUENCE [LARGE SCALE GENOMIC DNA]</scope>
    <source>
        <strain evidence="9 10">CB4</strain>
    </source>
</reference>
<dbReference type="RefSeq" id="WP_096466091.1">
    <property type="nucleotide sequence ID" value="NZ_AP017312.1"/>
</dbReference>
<dbReference type="GO" id="GO:1990961">
    <property type="term" value="P:xenobiotic detoxification by transmembrane export across the plasma membrane"/>
    <property type="evidence" value="ECO:0007669"/>
    <property type="project" value="InterPro"/>
</dbReference>
<evidence type="ECO:0000256" key="5">
    <source>
        <dbReference type="ARBA" id="ARBA00022692"/>
    </source>
</evidence>
<feature type="transmembrane region" description="Helical" evidence="8">
    <location>
        <begin position="86"/>
        <end position="108"/>
    </location>
</feature>
<dbReference type="KEGG" id="asoc:CB4_02500"/>
<keyword evidence="7 8" id="KW-0472">Membrane</keyword>
<dbReference type="OrthoDB" id="9800416at2"/>
<keyword evidence="6 8" id="KW-1133">Transmembrane helix</keyword>
<comment type="similarity">
    <text evidence="2 8">Belongs to the major facilitator superfamily. Bcr/CmlA family.</text>
</comment>
<keyword evidence="4 8" id="KW-1003">Cell membrane</keyword>
<feature type="transmembrane region" description="Helical" evidence="8">
    <location>
        <begin position="289"/>
        <end position="311"/>
    </location>
</feature>
<dbReference type="PANTHER" id="PTHR23502:SF132">
    <property type="entry name" value="POLYAMINE TRANSPORTER 2-RELATED"/>
    <property type="match status" value="1"/>
</dbReference>
<evidence type="ECO:0000256" key="7">
    <source>
        <dbReference type="ARBA" id="ARBA00023136"/>
    </source>
</evidence>
<dbReference type="PROSITE" id="PS50850">
    <property type="entry name" value="MFS"/>
    <property type="match status" value="1"/>
</dbReference>
<dbReference type="FunFam" id="1.20.1720.10:FF:000005">
    <property type="entry name" value="Bcr/CflA family efflux transporter"/>
    <property type="match status" value="1"/>
</dbReference>
<evidence type="ECO:0000256" key="3">
    <source>
        <dbReference type="ARBA" id="ARBA00022448"/>
    </source>
</evidence>
<comment type="subcellular location">
    <subcellularLocation>
        <location evidence="1 8">Cell membrane</location>
        <topology evidence="1 8">Multi-pass membrane protein</topology>
    </subcellularLocation>
</comment>
<feature type="transmembrane region" description="Helical" evidence="8">
    <location>
        <begin position="223"/>
        <end position="243"/>
    </location>
</feature>
<dbReference type="GO" id="GO:0005886">
    <property type="term" value="C:plasma membrane"/>
    <property type="evidence" value="ECO:0007669"/>
    <property type="project" value="UniProtKB-SubCell"/>
</dbReference>
<dbReference type="AlphaFoldDB" id="A0A0U5B9P9"/>
<dbReference type="CDD" id="cd17320">
    <property type="entry name" value="MFS_MdfA_MDR_like"/>
    <property type="match status" value="1"/>
</dbReference>
<dbReference type="PRINTS" id="PR01988">
    <property type="entry name" value="EXPORTERBACE"/>
</dbReference>
<feature type="transmembrane region" description="Helical" evidence="8">
    <location>
        <begin position="54"/>
        <end position="74"/>
    </location>
</feature>
<evidence type="ECO:0000256" key="2">
    <source>
        <dbReference type="ARBA" id="ARBA00006236"/>
    </source>
</evidence>
<keyword evidence="10" id="KW-1185">Reference proteome</keyword>
<protein>
    <recommendedName>
        <fullName evidence="8">Bcr/CflA family efflux transporter</fullName>
    </recommendedName>
</protein>
<feature type="transmembrane region" description="Helical" evidence="8">
    <location>
        <begin position="173"/>
        <end position="193"/>
    </location>
</feature>
<feature type="transmembrane region" description="Helical" evidence="8">
    <location>
        <begin position="317"/>
        <end position="340"/>
    </location>
</feature>
<evidence type="ECO:0000256" key="4">
    <source>
        <dbReference type="ARBA" id="ARBA00022475"/>
    </source>
</evidence>
<evidence type="ECO:0000313" key="10">
    <source>
        <dbReference type="Proteomes" id="UP000217696"/>
    </source>
</evidence>
<dbReference type="Gene3D" id="1.20.1720.10">
    <property type="entry name" value="Multidrug resistance protein D"/>
    <property type="match status" value="1"/>
</dbReference>
<dbReference type="SUPFAM" id="SSF103473">
    <property type="entry name" value="MFS general substrate transporter"/>
    <property type="match status" value="1"/>
</dbReference>
<evidence type="ECO:0000313" key="9">
    <source>
        <dbReference type="EMBL" id="BAU28326.1"/>
    </source>
</evidence>
<feature type="transmembrane region" description="Helical" evidence="8">
    <location>
        <begin position="114"/>
        <end position="131"/>
    </location>
</feature>
<dbReference type="InterPro" id="IPR036259">
    <property type="entry name" value="MFS_trans_sf"/>
</dbReference>
<dbReference type="InterPro" id="IPR004812">
    <property type="entry name" value="Efflux_drug-R_Bcr/CmlA"/>
</dbReference>
<keyword evidence="3 8" id="KW-0813">Transport</keyword>
<name>A0A0U5B9P9_9BACL</name>
<feature type="transmembrane region" description="Helical" evidence="8">
    <location>
        <begin position="352"/>
        <end position="371"/>
    </location>
</feature>
<feature type="transmembrane region" description="Helical" evidence="8">
    <location>
        <begin position="143"/>
        <end position="161"/>
    </location>
</feature>
<dbReference type="InterPro" id="IPR022324">
    <property type="entry name" value="Bacilysin_exporter_BacE_put"/>
</dbReference>
<accession>A0A0U5B9P9</accession>
<organism evidence="9 10">
    <name type="scientific">Aneurinibacillus soli</name>
    <dbReference type="NCBI Taxonomy" id="1500254"/>
    <lineage>
        <taxon>Bacteria</taxon>
        <taxon>Bacillati</taxon>
        <taxon>Bacillota</taxon>
        <taxon>Bacilli</taxon>
        <taxon>Bacillales</taxon>
        <taxon>Paenibacillaceae</taxon>
        <taxon>Aneurinibacillus group</taxon>
        <taxon>Aneurinibacillus</taxon>
    </lineage>
</organism>
<gene>
    <name evidence="9" type="primary">bcr</name>
    <name evidence="9" type="ORF">CB4_02500</name>
</gene>
<feature type="transmembrane region" description="Helical" evidence="8">
    <location>
        <begin position="17"/>
        <end position="34"/>
    </location>
</feature>
<dbReference type="GO" id="GO:0042910">
    <property type="term" value="F:xenobiotic transmembrane transporter activity"/>
    <property type="evidence" value="ECO:0007669"/>
    <property type="project" value="InterPro"/>
</dbReference>